<proteinExistence type="predicted"/>
<keyword evidence="2" id="KW-1185">Reference proteome</keyword>
<evidence type="ECO:0000313" key="2">
    <source>
        <dbReference type="Proteomes" id="UP000029050"/>
    </source>
</evidence>
<comment type="caution">
    <text evidence="1">The sequence shown here is derived from an EMBL/GenBank/DDBJ whole genome shotgun (WGS) entry which is preliminary data.</text>
</comment>
<dbReference type="Proteomes" id="UP000029050">
    <property type="component" value="Unassembled WGS sequence"/>
</dbReference>
<dbReference type="EMBL" id="JGZI01000010">
    <property type="protein sequence ID" value="KFI81047.1"/>
    <property type="molecule type" value="Genomic_DNA"/>
</dbReference>
<organism evidence="1 2">
    <name type="scientific">Bifidobacterium psychraerophilum</name>
    <dbReference type="NCBI Taxonomy" id="218140"/>
    <lineage>
        <taxon>Bacteria</taxon>
        <taxon>Bacillati</taxon>
        <taxon>Actinomycetota</taxon>
        <taxon>Actinomycetes</taxon>
        <taxon>Bifidobacteriales</taxon>
        <taxon>Bifidobacteriaceae</taxon>
        <taxon>Bifidobacterium</taxon>
    </lineage>
</organism>
<gene>
    <name evidence="1" type="ORF">BPSY_1455</name>
</gene>
<evidence type="ECO:0000313" key="1">
    <source>
        <dbReference type="EMBL" id="KFI81047.1"/>
    </source>
</evidence>
<dbReference type="AlphaFoldDB" id="A0A087CCP7"/>
<protein>
    <submittedName>
        <fullName evidence="1">Uncharacterized protein</fullName>
    </submittedName>
</protein>
<dbReference type="GeneID" id="98300644"/>
<accession>A0A087CCP7</accession>
<reference evidence="1 2" key="1">
    <citation type="submission" date="2014-03" db="EMBL/GenBank/DDBJ databases">
        <title>Genomics of Bifidobacteria.</title>
        <authorList>
            <person name="Ventura M."/>
            <person name="Milani C."/>
            <person name="Lugli G.A."/>
        </authorList>
    </citation>
    <scope>NUCLEOTIDE SEQUENCE [LARGE SCALE GENOMIC DNA]</scope>
    <source>
        <strain evidence="1 2">LMG 21775</strain>
    </source>
</reference>
<dbReference type="RefSeq" id="WP_033497537.1">
    <property type="nucleotide sequence ID" value="NZ_JGZI01000010.1"/>
</dbReference>
<sequence>MKTSLPRKYEWQRVSATRMEVWSGHLKLELDPGYGSRSWADSRRRPLIAKLPEFFTTVEEKNQAAQDKREKLTAYHAQQIQEWKEAIPRAEKPIYSSAMQSVRENSLRTGVNAEEL</sequence>
<dbReference type="OrthoDB" id="3989267at2"/>
<name>A0A087CCP7_9BIFI</name>